<evidence type="ECO:0000313" key="2">
    <source>
        <dbReference type="EnsemblPlants" id="KEH17826"/>
    </source>
</evidence>
<accession>A0A072TKV7</accession>
<evidence type="ECO:0000313" key="1">
    <source>
        <dbReference type="EMBL" id="KEH17826.1"/>
    </source>
</evidence>
<dbReference type="EMBL" id="CM001224">
    <property type="protein sequence ID" value="KEH17826.1"/>
    <property type="molecule type" value="Genomic_DNA"/>
</dbReference>
<dbReference type="EnsemblPlants" id="KEH17826">
    <property type="protein sequence ID" value="KEH17826"/>
    <property type="gene ID" value="MTR_8g006740"/>
</dbReference>
<reference evidence="1 3" key="2">
    <citation type="journal article" date="2014" name="BMC Genomics">
        <title>An improved genome release (version Mt4.0) for the model legume Medicago truncatula.</title>
        <authorList>
            <person name="Tang H."/>
            <person name="Krishnakumar V."/>
            <person name="Bidwell S."/>
            <person name="Rosen B."/>
            <person name="Chan A."/>
            <person name="Zhou S."/>
            <person name="Gentzbittel L."/>
            <person name="Childs K.L."/>
            <person name="Yandell M."/>
            <person name="Gundlach H."/>
            <person name="Mayer K.F."/>
            <person name="Schwartz D.C."/>
            <person name="Town C.D."/>
        </authorList>
    </citation>
    <scope>GENOME REANNOTATION</scope>
    <source>
        <strain evidence="1">A17</strain>
        <strain evidence="2 3">cv. Jemalong A17</strain>
    </source>
</reference>
<evidence type="ECO:0000313" key="3">
    <source>
        <dbReference type="Proteomes" id="UP000002051"/>
    </source>
</evidence>
<reference evidence="1 3" key="1">
    <citation type="journal article" date="2011" name="Nature">
        <title>The Medicago genome provides insight into the evolution of rhizobial symbioses.</title>
        <authorList>
            <person name="Young N.D."/>
            <person name="Debelle F."/>
            <person name="Oldroyd G.E."/>
            <person name="Geurts R."/>
            <person name="Cannon S.B."/>
            <person name="Udvardi M.K."/>
            <person name="Benedito V.A."/>
            <person name="Mayer K.F."/>
            <person name="Gouzy J."/>
            <person name="Schoof H."/>
            <person name="Van de Peer Y."/>
            <person name="Proost S."/>
            <person name="Cook D.R."/>
            <person name="Meyers B.C."/>
            <person name="Spannagl M."/>
            <person name="Cheung F."/>
            <person name="De Mita S."/>
            <person name="Krishnakumar V."/>
            <person name="Gundlach H."/>
            <person name="Zhou S."/>
            <person name="Mudge J."/>
            <person name="Bharti A.K."/>
            <person name="Murray J.D."/>
            <person name="Naoumkina M.A."/>
            <person name="Rosen B."/>
            <person name="Silverstein K.A."/>
            <person name="Tang H."/>
            <person name="Rombauts S."/>
            <person name="Zhao P.X."/>
            <person name="Zhou P."/>
            <person name="Barbe V."/>
            <person name="Bardou P."/>
            <person name="Bechner M."/>
            <person name="Bellec A."/>
            <person name="Berger A."/>
            <person name="Berges H."/>
            <person name="Bidwell S."/>
            <person name="Bisseling T."/>
            <person name="Choisne N."/>
            <person name="Couloux A."/>
            <person name="Denny R."/>
            <person name="Deshpande S."/>
            <person name="Dai X."/>
            <person name="Doyle J.J."/>
            <person name="Dudez A.M."/>
            <person name="Farmer A.D."/>
            <person name="Fouteau S."/>
            <person name="Franken C."/>
            <person name="Gibelin C."/>
            <person name="Gish J."/>
            <person name="Goldstein S."/>
            <person name="Gonzalez A.J."/>
            <person name="Green P.J."/>
            <person name="Hallab A."/>
            <person name="Hartog M."/>
            <person name="Hua A."/>
            <person name="Humphray S.J."/>
            <person name="Jeong D.H."/>
            <person name="Jing Y."/>
            <person name="Jocker A."/>
            <person name="Kenton S.M."/>
            <person name="Kim D.J."/>
            <person name="Klee K."/>
            <person name="Lai H."/>
            <person name="Lang C."/>
            <person name="Lin S."/>
            <person name="Macmil S.L."/>
            <person name="Magdelenat G."/>
            <person name="Matthews L."/>
            <person name="McCorrison J."/>
            <person name="Monaghan E.L."/>
            <person name="Mun J.H."/>
            <person name="Najar F.Z."/>
            <person name="Nicholson C."/>
            <person name="Noirot C."/>
            <person name="O'Bleness M."/>
            <person name="Paule C.R."/>
            <person name="Poulain J."/>
            <person name="Prion F."/>
            <person name="Qin B."/>
            <person name="Qu C."/>
            <person name="Retzel E.F."/>
            <person name="Riddle C."/>
            <person name="Sallet E."/>
            <person name="Samain S."/>
            <person name="Samson N."/>
            <person name="Sanders I."/>
            <person name="Saurat O."/>
            <person name="Scarpelli C."/>
            <person name="Schiex T."/>
            <person name="Segurens B."/>
            <person name="Severin A.J."/>
            <person name="Sherrier D.J."/>
            <person name="Shi R."/>
            <person name="Sims S."/>
            <person name="Singer S.R."/>
            <person name="Sinharoy S."/>
            <person name="Sterck L."/>
            <person name="Viollet A."/>
            <person name="Wang B.B."/>
            <person name="Wang K."/>
            <person name="Wang M."/>
            <person name="Wang X."/>
            <person name="Warfsmann J."/>
            <person name="Weissenbach J."/>
            <person name="White D.D."/>
            <person name="White J.D."/>
            <person name="Wiley G.B."/>
            <person name="Wincker P."/>
            <person name="Xing Y."/>
            <person name="Yang L."/>
            <person name="Yao Z."/>
            <person name="Ying F."/>
            <person name="Zhai J."/>
            <person name="Zhou L."/>
            <person name="Zuber A."/>
            <person name="Denarie J."/>
            <person name="Dixon R.A."/>
            <person name="May G.D."/>
            <person name="Schwartz D.C."/>
            <person name="Rogers J."/>
            <person name="Quetier F."/>
            <person name="Town C.D."/>
            <person name="Roe B.A."/>
        </authorList>
    </citation>
    <scope>NUCLEOTIDE SEQUENCE [LARGE SCALE GENOMIC DNA]</scope>
    <source>
        <strain evidence="1">A17</strain>
        <strain evidence="2 3">cv. Jemalong A17</strain>
    </source>
</reference>
<dbReference type="HOGENOM" id="CLU_1588930_0_0_1"/>
<gene>
    <name evidence="1" type="ordered locus">MTR_8g006740</name>
</gene>
<dbReference type="Proteomes" id="UP000002051">
    <property type="component" value="Chromosome 8"/>
</dbReference>
<sequence>MRHPYTFTKRICYKVDWLFEDLTAIFLRAAAIELHTNDRKMIPYIIGEILIYVSSKMSSKYGGKKMSHLGGCWWDYENLGLDKDVTLEKMKQVLRSEFEEKNVIKVWEDLPPIEVYSNPGYFETRASPESYVALFSEDMINKRLLRYLGTLGYNIVLISRDRKKSTTK</sequence>
<reference evidence="2" key="3">
    <citation type="submission" date="2015-04" db="UniProtKB">
        <authorList>
            <consortium name="EnsemblPlants"/>
        </authorList>
    </citation>
    <scope>IDENTIFICATION</scope>
    <source>
        <strain evidence="2">cv. Jemalong A17</strain>
    </source>
</reference>
<protein>
    <submittedName>
        <fullName evidence="1 2">Uncharacterized protein</fullName>
    </submittedName>
</protein>
<dbReference type="AlphaFoldDB" id="A0A072TKV7"/>
<keyword evidence="3" id="KW-1185">Reference proteome</keyword>
<organism evidence="1 3">
    <name type="scientific">Medicago truncatula</name>
    <name type="common">Barrel medic</name>
    <name type="synonym">Medicago tribuloides</name>
    <dbReference type="NCBI Taxonomy" id="3880"/>
    <lineage>
        <taxon>Eukaryota</taxon>
        <taxon>Viridiplantae</taxon>
        <taxon>Streptophyta</taxon>
        <taxon>Embryophyta</taxon>
        <taxon>Tracheophyta</taxon>
        <taxon>Spermatophyta</taxon>
        <taxon>Magnoliopsida</taxon>
        <taxon>eudicotyledons</taxon>
        <taxon>Gunneridae</taxon>
        <taxon>Pentapetalae</taxon>
        <taxon>rosids</taxon>
        <taxon>fabids</taxon>
        <taxon>Fabales</taxon>
        <taxon>Fabaceae</taxon>
        <taxon>Papilionoideae</taxon>
        <taxon>50 kb inversion clade</taxon>
        <taxon>NPAAA clade</taxon>
        <taxon>Hologalegina</taxon>
        <taxon>IRL clade</taxon>
        <taxon>Trifolieae</taxon>
        <taxon>Medicago</taxon>
    </lineage>
</organism>
<name>A0A072TKV7_MEDTR</name>
<proteinExistence type="predicted"/>